<sequence>MLKKVLNLQGVKELTEKEQKLVKGGDWSYSAKTGYCVNPSPTCGGVYPVQYPGSWCCER</sequence>
<keyword evidence="2" id="KW-1185">Reference proteome</keyword>
<evidence type="ECO:0008006" key="3">
    <source>
        <dbReference type="Google" id="ProtNLM"/>
    </source>
</evidence>
<dbReference type="AlphaFoldDB" id="A0A434A0Y1"/>
<gene>
    <name evidence="1" type="ORF">D0817_23025</name>
</gene>
<dbReference type="Proteomes" id="UP000288102">
    <property type="component" value="Unassembled WGS sequence"/>
</dbReference>
<comment type="caution">
    <text evidence="1">The sequence shown here is derived from an EMBL/GenBank/DDBJ whole genome shotgun (WGS) entry which is preliminary data.</text>
</comment>
<evidence type="ECO:0000313" key="1">
    <source>
        <dbReference type="EMBL" id="RUT68024.1"/>
    </source>
</evidence>
<name>A0A434A0Y1_9FLAO</name>
<organism evidence="1 2">
    <name type="scientific">Flavobacterium cupreum</name>
    <dbReference type="NCBI Taxonomy" id="2133766"/>
    <lineage>
        <taxon>Bacteria</taxon>
        <taxon>Pseudomonadati</taxon>
        <taxon>Bacteroidota</taxon>
        <taxon>Flavobacteriia</taxon>
        <taxon>Flavobacteriales</taxon>
        <taxon>Flavobacteriaceae</taxon>
        <taxon>Flavobacterium</taxon>
    </lineage>
</organism>
<dbReference type="OrthoDB" id="1274341at2"/>
<dbReference type="EMBL" id="QWDM01000021">
    <property type="protein sequence ID" value="RUT68024.1"/>
    <property type="molecule type" value="Genomic_DNA"/>
</dbReference>
<evidence type="ECO:0000313" key="2">
    <source>
        <dbReference type="Proteomes" id="UP000288102"/>
    </source>
</evidence>
<proteinExistence type="predicted"/>
<protein>
    <recommendedName>
        <fullName evidence="3">Bacteriocin</fullName>
    </recommendedName>
</protein>
<accession>A0A434A0Y1</accession>
<reference evidence="2" key="1">
    <citation type="journal article" date="2019" name="Syst. Appl. Microbiol.">
        <title>Flavobacterium circumlabens sp. nov. and Flavobacterium cupreum sp. nov., two psychrotrophic species isolated from Antarctic environmental samples.</title>
        <authorList>
            <person name="Kralova S."/>
            <person name="Busse H.-J."/>
            <person name="Svec P."/>
            <person name="Maslanova I."/>
            <person name="Stankova E."/>
            <person name="Bartak M."/>
            <person name="Sedlacek I."/>
        </authorList>
    </citation>
    <scope>NUCLEOTIDE SEQUENCE [LARGE SCALE GENOMIC DNA]</scope>
    <source>
        <strain evidence="2">CCM 8825</strain>
    </source>
</reference>
<dbReference type="RefSeq" id="WP_127340639.1">
    <property type="nucleotide sequence ID" value="NZ_QWDM01000021.1"/>
</dbReference>